<reference evidence="1" key="1">
    <citation type="journal article" date="2020" name="Nature">
        <title>Giant virus diversity and host interactions through global metagenomics.</title>
        <authorList>
            <person name="Schulz F."/>
            <person name="Roux S."/>
            <person name="Paez-Espino D."/>
            <person name="Jungbluth S."/>
            <person name="Walsh D.A."/>
            <person name="Denef V.J."/>
            <person name="McMahon K.D."/>
            <person name="Konstantinidis K.T."/>
            <person name="Eloe-Fadrosh E.A."/>
            <person name="Kyrpides N.C."/>
            <person name="Woyke T."/>
        </authorList>
    </citation>
    <scope>NUCLEOTIDE SEQUENCE</scope>
    <source>
        <strain evidence="1">GVMAG-M-3300009182-46</strain>
    </source>
</reference>
<organism evidence="1">
    <name type="scientific">viral metagenome</name>
    <dbReference type="NCBI Taxonomy" id="1070528"/>
    <lineage>
        <taxon>unclassified sequences</taxon>
        <taxon>metagenomes</taxon>
        <taxon>organismal metagenomes</taxon>
    </lineage>
</organism>
<sequence length="72" mass="8162">MQTRSQTQQLKQPVYTVDIDFNGASKAWKLNKQSRGNGTYAYICGQITKTGKTCNKVKDNNCNYCKVHSKNN</sequence>
<name>A0A6C0F3S0_9ZZZZ</name>
<dbReference type="AlphaFoldDB" id="A0A6C0F3S0"/>
<proteinExistence type="predicted"/>
<protein>
    <submittedName>
        <fullName evidence="1">Uncharacterized protein</fullName>
    </submittedName>
</protein>
<dbReference type="EMBL" id="MN739038">
    <property type="protein sequence ID" value="QHT36326.1"/>
    <property type="molecule type" value="Genomic_DNA"/>
</dbReference>
<accession>A0A6C0F3S0</accession>
<evidence type="ECO:0000313" key="1">
    <source>
        <dbReference type="EMBL" id="QHT36326.1"/>
    </source>
</evidence>